<dbReference type="OrthoDB" id="10154975at2759"/>
<dbReference type="AlphaFoldDB" id="A0A3M7SDT7"/>
<evidence type="ECO:0000313" key="2">
    <source>
        <dbReference type="EMBL" id="RNA33825.1"/>
    </source>
</evidence>
<comment type="caution">
    <text evidence="2">The sequence shown here is derived from an EMBL/GenBank/DDBJ whole genome shotgun (WGS) entry which is preliminary data.</text>
</comment>
<dbReference type="EMBL" id="REGN01001574">
    <property type="protein sequence ID" value="RNA33825.1"/>
    <property type="molecule type" value="Genomic_DNA"/>
</dbReference>
<name>A0A3M7SDT7_BRAPC</name>
<evidence type="ECO:0000256" key="1">
    <source>
        <dbReference type="SAM" id="Coils"/>
    </source>
</evidence>
<keyword evidence="1" id="KW-0175">Coiled coil</keyword>
<gene>
    <name evidence="2" type="ORF">BpHYR1_026368</name>
</gene>
<sequence>MEGKLRILERLPDNFDYEGLESVKKLARRFEAYAIHLELERKNDALKLNRLKDDLYNCEIGYKKLKSQNAEISKINERFDSEKEQLSNELALEKNSHKEKSEELELAKEKIHTINNELFDERI</sequence>
<reference evidence="2 3" key="1">
    <citation type="journal article" date="2018" name="Sci. Rep.">
        <title>Genomic signatures of local adaptation to the degree of environmental predictability in rotifers.</title>
        <authorList>
            <person name="Franch-Gras L."/>
            <person name="Hahn C."/>
            <person name="Garcia-Roger E.M."/>
            <person name="Carmona M.J."/>
            <person name="Serra M."/>
            <person name="Gomez A."/>
        </authorList>
    </citation>
    <scope>NUCLEOTIDE SEQUENCE [LARGE SCALE GENOMIC DNA]</scope>
    <source>
        <strain evidence="2">HYR1</strain>
    </source>
</reference>
<dbReference type="Proteomes" id="UP000276133">
    <property type="component" value="Unassembled WGS sequence"/>
</dbReference>
<protein>
    <submittedName>
        <fullName evidence="2">Uncharacterized protein</fullName>
    </submittedName>
</protein>
<feature type="coiled-coil region" evidence="1">
    <location>
        <begin position="65"/>
        <end position="117"/>
    </location>
</feature>
<evidence type="ECO:0000313" key="3">
    <source>
        <dbReference type="Proteomes" id="UP000276133"/>
    </source>
</evidence>
<keyword evidence="3" id="KW-1185">Reference proteome</keyword>
<organism evidence="2 3">
    <name type="scientific">Brachionus plicatilis</name>
    <name type="common">Marine rotifer</name>
    <name type="synonym">Brachionus muelleri</name>
    <dbReference type="NCBI Taxonomy" id="10195"/>
    <lineage>
        <taxon>Eukaryota</taxon>
        <taxon>Metazoa</taxon>
        <taxon>Spiralia</taxon>
        <taxon>Gnathifera</taxon>
        <taxon>Rotifera</taxon>
        <taxon>Eurotatoria</taxon>
        <taxon>Monogononta</taxon>
        <taxon>Pseudotrocha</taxon>
        <taxon>Ploima</taxon>
        <taxon>Brachionidae</taxon>
        <taxon>Brachionus</taxon>
    </lineage>
</organism>
<proteinExistence type="predicted"/>
<accession>A0A3M7SDT7</accession>